<keyword evidence="2" id="KW-1185">Reference proteome</keyword>
<sequence>MASQMLPDYLCSFELNVYNIMILQGKRNQMIRCPLASSFLSKSTMQTRI</sequence>
<accession>A0A0P1AI77</accession>
<dbReference type="RefSeq" id="XP_024577203.1">
    <property type="nucleotide sequence ID" value="XM_024726535.1"/>
</dbReference>
<evidence type="ECO:0000313" key="1">
    <source>
        <dbReference type="EMBL" id="CEG40834.1"/>
    </source>
</evidence>
<proteinExistence type="predicted"/>
<organism evidence="1 2">
    <name type="scientific">Plasmopara halstedii</name>
    <name type="common">Downy mildew of sunflower</name>
    <dbReference type="NCBI Taxonomy" id="4781"/>
    <lineage>
        <taxon>Eukaryota</taxon>
        <taxon>Sar</taxon>
        <taxon>Stramenopiles</taxon>
        <taxon>Oomycota</taxon>
        <taxon>Peronosporomycetes</taxon>
        <taxon>Peronosporales</taxon>
        <taxon>Peronosporaceae</taxon>
        <taxon>Plasmopara</taxon>
    </lineage>
</organism>
<reference evidence="2" key="1">
    <citation type="submission" date="2014-09" db="EMBL/GenBank/DDBJ databases">
        <authorList>
            <person name="Sharma Rahul"/>
            <person name="Thines Marco"/>
        </authorList>
    </citation>
    <scope>NUCLEOTIDE SEQUENCE [LARGE SCALE GENOMIC DNA]</scope>
</reference>
<dbReference type="GeneID" id="36406068"/>
<evidence type="ECO:0000313" key="2">
    <source>
        <dbReference type="Proteomes" id="UP000054928"/>
    </source>
</evidence>
<dbReference type="EMBL" id="CCYD01000523">
    <property type="protein sequence ID" value="CEG40834.1"/>
    <property type="molecule type" value="Genomic_DNA"/>
</dbReference>
<protein>
    <submittedName>
        <fullName evidence="1">Uncharacterized protein</fullName>
    </submittedName>
</protein>
<dbReference type="AlphaFoldDB" id="A0A0P1AI77"/>
<dbReference type="Proteomes" id="UP000054928">
    <property type="component" value="Unassembled WGS sequence"/>
</dbReference>
<name>A0A0P1AI77_PLAHL</name>